<dbReference type="EMBL" id="UYWY01019936">
    <property type="protein sequence ID" value="VDM39860.1"/>
    <property type="molecule type" value="Genomic_DNA"/>
</dbReference>
<sequence>MEDNRCLTIGVGQQRYYDRLCREIIEKKACQHKPAVVGVVGPSSIIKESLAEPPKGKNGFASFPRAPRRQRLIGTSVFCKRMVTSNVNSNRIVAMNCFIKNKLIYTLYHRDYSTVILFVGVFQGPKYPRQTSVLEGLCTAFELFLTWEAFADSDVRDMSLAKGVVVFEAAPYNTMKDLVFDKRFASSQRQNSVDAFKSTSRIASGWLDNRL</sequence>
<name>A0A183UJ69_TOXCA</name>
<reference evidence="1 2" key="2">
    <citation type="submission" date="2018-11" db="EMBL/GenBank/DDBJ databases">
        <authorList>
            <consortium name="Pathogen Informatics"/>
        </authorList>
    </citation>
    <scope>NUCLEOTIDE SEQUENCE [LARGE SCALE GENOMIC DNA]</scope>
</reference>
<proteinExistence type="predicted"/>
<protein>
    <submittedName>
        <fullName evidence="3">Mediator of RNA polymerase II transcription subunit 25</fullName>
    </submittedName>
</protein>
<organism evidence="2 3">
    <name type="scientific">Toxocara canis</name>
    <name type="common">Canine roundworm</name>
    <dbReference type="NCBI Taxonomy" id="6265"/>
    <lineage>
        <taxon>Eukaryota</taxon>
        <taxon>Metazoa</taxon>
        <taxon>Ecdysozoa</taxon>
        <taxon>Nematoda</taxon>
        <taxon>Chromadorea</taxon>
        <taxon>Rhabditida</taxon>
        <taxon>Spirurina</taxon>
        <taxon>Ascaridomorpha</taxon>
        <taxon>Ascaridoidea</taxon>
        <taxon>Toxocaridae</taxon>
        <taxon>Toxocara</taxon>
    </lineage>
</organism>
<reference evidence="3" key="1">
    <citation type="submission" date="2016-06" db="UniProtKB">
        <authorList>
            <consortium name="WormBaseParasite"/>
        </authorList>
    </citation>
    <scope>IDENTIFICATION</scope>
</reference>
<evidence type="ECO:0000313" key="3">
    <source>
        <dbReference type="WBParaSite" id="TCNE_0000853901-mRNA-1"/>
    </source>
</evidence>
<dbReference type="AlphaFoldDB" id="A0A183UJ69"/>
<accession>A0A183UJ69</accession>
<dbReference type="WBParaSite" id="TCNE_0000853901-mRNA-1">
    <property type="protein sequence ID" value="TCNE_0000853901-mRNA-1"/>
    <property type="gene ID" value="TCNE_0000853901"/>
</dbReference>
<evidence type="ECO:0000313" key="1">
    <source>
        <dbReference type="EMBL" id="VDM39860.1"/>
    </source>
</evidence>
<dbReference type="Proteomes" id="UP000050794">
    <property type="component" value="Unassembled WGS sequence"/>
</dbReference>
<keyword evidence="2" id="KW-1185">Reference proteome</keyword>
<evidence type="ECO:0000313" key="2">
    <source>
        <dbReference type="Proteomes" id="UP000050794"/>
    </source>
</evidence>
<gene>
    <name evidence="1" type="ORF">TCNE_LOCUS8539</name>
</gene>